<dbReference type="EMBL" id="WTYX01000002">
    <property type="protein sequence ID" value="MXO91783.1"/>
    <property type="molecule type" value="Genomic_DNA"/>
</dbReference>
<evidence type="ECO:0000313" key="2">
    <source>
        <dbReference type="EMBL" id="MXO91783.1"/>
    </source>
</evidence>
<name>A0A844ZUW1_9SPHN</name>
<gene>
    <name evidence="2" type="ORF">GRI41_13175</name>
</gene>
<dbReference type="SMART" id="SM00065">
    <property type="entry name" value="GAF"/>
    <property type="match status" value="1"/>
</dbReference>
<dbReference type="SUPFAM" id="SSF141868">
    <property type="entry name" value="EAL domain-like"/>
    <property type="match status" value="1"/>
</dbReference>
<dbReference type="Gene3D" id="3.20.20.450">
    <property type="entry name" value="EAL domain"/>
    <property type="match status" value="1"/>
</dbReference>
<dbReference type="InterPro" id="IPR035919">
    <property type="entry name" value="EAL_sf"/>
</dbReference>
<dbReference type="InterPro" id="IPR029016">
    <property type="entry name" value="GAF-like_dom_sf"/>
</dbReference>
<dbReference type="Gene3D" id="3.30.450.40">
    <property type="match status" value="1"/>
</dbReference>
<dbReference type="InterPro" id="IPR001633">
    <property type="entry name" value="EAL_dom"/>
</dbReference>
<dbReference type="OrthoDB" id="1673646at2"/>
<dbReference type="GO" id="GO:0071111">
    <property type="term" value="F:cyclic-guanylate-specific phosphodiesterase activity"/>
    <property type="evidence" value="ECO:0007669"/>
    <property type="project" value="InterPro"/>
</dbReference>
<dbReference type="SMART" id="SM00052">
    <property type="entry name" value="EAL"/>
    <property type="match status" value="1"/>
</dbReference>
<dbReference type="RefSeq" id="WP_160605553.1">
    <property type="nucleotide sequence ID" value="NZ_WTYX01000002.1"/>
</dbReference>
<dbReference type="InterPro" id="IPR050706">
    <property type="entry name" value="Cyclic-di-GMP_PDE-like"/>
</dbReference>
<dbReference type="CDD" id="cd01948">
    <property type="entry name" value="EAL"/>
    <property type="match status" value="1"/>
</dbReference>
<keyword evidence="3" id="KW-1185">Reference proteome</keyword>
<evidence type="ECO:0000259" key="1">
    <source>
        <dbReference type="PROSITE" id="PS50883"/>
    </source>
</evidence>
<proteinExistence type="predicted"/>
<feature type="domain" description="EAL" evidence="1">
    <location>
        <begin position="169"/>
        <end position="410"/>
    </location>
</feature>
<comment type="caution">
    <text evidence="2">The sequence shown here is derived from an EMBL/GenBank/DDBJ whole genome shotgun (WGS) entry which is preliminary data.</text>
</comment>
<evidence type="ECO:0000313" key="3">
    <source>
        <dbReference type="Proteomes" id="UP000442714"/>
    </source>
</evidence>
<dbReference type="Pfam" id="PF00563">
    <property type="entry name" value="EAL"/>
    <property type="match status" value="1"/>
</dbReference>
<protein>
    <submittedName>
        <fullName evidence="2">EAL domain-containing protein</fullName>
    </submittedName>
</protein>
<dbReference type="InterPro" id="IPR003018">
    <property type="entry name" value="GAF"/>
</dbReference>
<organism evidence="2 3">
    <name type="scientific">Pontixanthobacter aquaemixtae</name>
    <dbReference type="NCBI Taxonomy" id="1958940"/>
    <lineage>
        <taxon>Bacteria</taxon>
        <taxon>Pseudomonadati</taxon>
        <taxon>Pseudomonadota</taxon>
        <taxon>Alphaproteobacteria</taxon>
        <taxon>Sphingomonadales</taxon>
        <taxon>Erythrobacteraceae</taxon>
        <taxon>Pontixanthobacter</taxon>
    </lineage>
</organism>
<accession>A0A844ZUW1</accession>
<reference evidence="2 3" key="1">
    <citation type="submission" date="2019-12" db="EMBL/GenBank/DDBJ databases">
        <title>Genomic-based taxomic classification of the family Erythrobacteraceae.</title>
        <authorList>
            <person name="Xu L."/>
        </authorList>
    </citation>
    <scope>NUCLEOTIDE SEQUENCE [LARGE SCALE GENOMIC DNA]</scope>
    <source>
        <strain evidence="2 3">KCTC 52763</strain>
    </source>
</reference>
<sequence length="436" mass="47949">MTKPSPIAPFLTEPKNNFELYANERVDRILEAVRSHLGVEIAFVTKFDDGMRELTHVSSDLELPMGPGYREPVEDGYCWHVAHGRLPELIQDPADYPFTKEFAITEMLPVGCHLNVPLRLKDGSLYGSFCALSRAPDRSMTQRDLGVLRAFATLAAEYIEGELETDARASALSRTITELIAGEKLTIMHQPIHSLETGLPSGVECLARFPDAGERGPDKWFDEADEVGLGIELEMLAVRSAIATLPYVPEGHYMSVNASPETIMSGALEQALEACDGQRLVIEVTEHHEVQSYSELAAALKRISPKARIAIDDVGSGYAGLRHIVDLEPDILKLDMSLTRDIDTNPARRAMAAAMVAFSHEIGCLIVAEGIETEEELRVMKDLGINYGQGYYFSKPLPVIRAQQWLLGLVEPGEAQDIVDKVSPAPQASSALRKRA</sequence>
<dbReference type="PANTHER" id="PTHR33121">
    <property type="entry name" value="CYCLIC DI-GMP PHOSPHODIESTERASE PDEF"/>
    <property type="match status" value="1"/>
</dbReference>
<dbReference type="Proteomes" id="UP000442714">
    <property type="component" value="Unassembled WGS sequence"/>
</dbReference>
<dbReference type="AlphaFoldDB" id="A0A844ZUW1"/>
<dbReference type="SUPFAM" id="SSF55781">
    <property type="entry name" value="GAF domain-like"/>
    <property type="match status" value="1"/>
</dbReference>
<dbReference type="PROSITE" id="PS50883">
    <property type="entry name" value="EAL"/>
    <property type="match status" value="1"/>
</dbReference>
<dbReference type="Pfam" id="PF13185">
    <property type="entry name" value="GAF_2"/>
    <property type="match status" value="1"/>
</dbReference>
<dbReference type="PANTHER" id="PTHR33121:SF76">
    <property type="entry name" value="SIGNALING PROTEIN"/>
    <property type="match status" value="1"/>
</dbReference>